<dbReference type="RefSeq" id="WP_058247983.1">
    <property type="nucleotide sequence ID" value="NZ_CYSE01000004.1"/>
</dbReference>
<comment type="subcellular location">
    <subcellularLocation>
        <location evidence="1">Cell membrane</location>
        <topology evidence="1">Multi-pass membrane protein</topology>
    </subcellularLocation>
</comment>
<feature type="transmembrane region" description="Helical" evidence="6">
    <location>
        <begin position="257"/>
        <end position="278"/>
    </location>
</feature>
<feature type="transmembrane region" description="Helical" evidence="6">
    <location>
        <begin position="214"/>
        <end position="237"/>
    </location>
</feature>
<evidence type="ECO:0000256" key="3">
    <source>
        <dbReference type="ARBA" id="ARBA00022692"/>
    </source>
</evidence>
<feature type="transmembrane region" description="Helical" evidence="6">
    <location>
        <begin position="68"/>
        <end position="90"/>
    </location>
</feature>
<keyword evidence="5 6" id="KW-0472">Membrane</keyword>
<evidence type="ECO:0008006" key="9">
    <source>
        <dbReference type="Google" id="ProtNLM"/>
    </source>
</evidence>
<dbReference type="STRING" id="441103.TRN7648_02491"/>
<evidence type="ECO:0000256" key="4">
    <source>
        <dbReference type="ARBA" id="ARBA00022989"/>
    </source>
</evidence>
<organism evidence="7 8">
    <name type="scientific">Tropicibacter naphthalenivorans</name>
    <dbReference type="NCBI Taxonomy" id="441103"/>
    <lineage>
        <taxon>Bacteria</taxon>
        <taxon>Pseudomonadati</taxon>
        <taxon>Pseudomonadota</taxon>
        <taxon>Alphaproteobacteria</taxon>
        <taxon>Rhodobacterales</taxon>
        <taxon>Roseobacteraceae</taxon>
        <taxon>Tropicibacter</taxon>
    </lineage>
</organism>
<dbReference type="Pfam" id="PF03706">
    <property type="entry name" value="LPG_synthase_TM"/>
    <property type="match status" value="1"/>
</dbReference>
<evidence type="ECO:0000313" key="8">
    <source>
        <dbReference type="Proteomes" id="UP000054935"/>
    </source>
</evidence>
<dbReference type="GO" id="GO:0005886">
    <property type="term" value="C:plasma membrane"/>
    <property type="evidence" value="ECO:0007669"/>
    <property type="project" value="UniProtKB-SubCell"/>
</dbReference>
<evidence type="ECO:0000256" key="5">
    <source>
        <dbReference type="ARBA" id="ARBA00023136"/>
    </source>
</evidence>
<proteinExistence type="predicted"/>
<keyword evidence="2" id="KW-1003">Cell membrane</keyword>
<feature type="transmembrane region" description="Helical" evidence="6">
    <location>
        <begin position="102"/>
        <end position="119"/>
    </location>
</feature>
<keyword evidence="8" id="KW-1185">Reference proteome</keyword>
<evidence type="ECO:0000256" key="6">
    <source>
        <dbReference type="SAM" id="Phobius"/>
    </source>
</evidence>
<dbReference type="OrthoDB" id="7818708at2"/>
<dbReference type="InterPro" id="IPR022791">
    <property type="entry name" value="L-PG_synthase/AglD"/>
</dbReference>
<feature type="transmembrane region" description="Helical" evidence="6">
    <location>
        <begin position="37"/>
        <end position="56"/>
    </location>
</feature>
<feature type="transmembrane region" description="Helical" evidence="6">
    <location>
        <begin position="12"/>
        <end position="31"/>
    </location>
</feature>
<evidence type="ECO:0000256" key="2">
    <source>
        <dbReference type="ARBA" id="ARBA00022475"/>
    </source>
</evidence>
<protein>
    <recommendedName>
        <fullName evidence="9">Flippase-like domain-containing protein</fullName>
    </recommendedName>
</protein>
<dbReference type="Proteomes" id="UP000054935">
    <property type="component" value="Unassembled WGS sequence"/>
</dbReference>
<reference evidence="7 8" key="1">
    <citation type="submission" date="2015-09" db="EMBL/GenBank/DDBJ databases">
        <authorList>
            <consortium name="Swine Surveillance"/>
        </authorList>
    </citation>
    <scope>NUCLEOTIDE SEQUENCE [LARGE SCALE GENOMIC DNA]</scope>
    <source>
        <strain evidence="7 8">CECT 7648</strain>
    </source>
</reference>
<feature type="transmembrane region" description="Helical" evidence="6">
    <location>
        <begin position="155"/>
        <end position="174"/>
    </location>
</feature>
<evidence type="ECO:0000256" key="1">
    <source>
        <dbReference type="ARBA" id="ARBA00004651"/>
    </source>
</evidence>
<evidence type="ECO:0000313" key="7">
    <source>
        <dbReference type="EMBL" id="CUH79474.1"/>
    </source>
</evidence>
<sequence length="301" mass="32204">MSTRTGIRRAAHIAVLALSLGAAVLWVLPLVPDVFAGWPLGALLGAAALYLLAHGVRAVRLAVLASRLLAISGRSSALLHFITSPAALVIPFKLGEALRLHQLWYLGQSLSGAVLVILLERLFDGAMLLLLLAIAYLTYGTLGTAAIALAAITSLAVITAVVVFVLGPSIFASLQRYMVVHHRDPRVLRVLPHIDMMRWLTRDGAGMLRDQGGVLLVLSLLIWLLEVGAATALLSGAPGLRLIVEGIFSAGGAGPTTVWMALGVLALVAVWPLALWRYQPRIPAEPLRFRRAEKGRFTHVD</sequence>
<accession>A0A0P1GDR3</accession>
<name>A0A0P1GDR3_9RHOB</name>
<keyword evidence="3 6" id="KW-0812">Transmembrane</keyword>
<dbReference type="AlphaFoldDB" id="A0A0P1GDR3"/>
<gene>
    <name evidence="7" type="ORF">TRN7648_02491</name>
</gene>
<keyword evidence="4 6" id="KW-1133">Transmembrane helix</keyword>
<dbReference type="EMBL" id="CYSE01000004">
    <property type="protein sequence ID" value="CUH79474.1"/>
    <property type="molecule type" value="Genomic_DNA"/>
</dbReference>
<feature type="transmembrane region" description="Helical" evidence="6">
    <location>
        <begin position="126"/>
        <end position="149"/>
    </location>
</feature>